<evidence type="ECO:0000256" key="1">
    <source>
        <dbReference type="ARBA" id="ARBA00001974"/>
    </source>
</evidence>
<dbReference type="SUPFAM" id="SSF51905">
    <property type="entry name" value="FAD/NAD(P)-binding domain"/>
    <property type="match status" value="1"/>
</dbReference>
<dbReference type="PRINTS" id="PR00469">
    <property type="entry name" value="PNDRDTASEII"/>
</dbReference>
<accession>A0A4R2SB81</accession>
<evidence type="ECO:0000256" key="3">
    <source>
        <dbReference type="ARBA" id="ARBA00023002"/>
    </source>
</evidence>
<dbReference type="PANTHER" id="PTHR48105">
    <property type="entry name" value="THIOREDOXIN REDUCTASE 1-RELATED-RELATED"/>
    <property type="match status" value="1"/>
</dbReference>
<dbReference type="Gene3D" id="3.50.50.60">
    <property type="entry name" value="FAD/NAD(P)-binding domain"/>
    <property type="match status" value="2"/>
</dbReference>
<keyword evidence="2" id="KW-0285">Flavoprotein</keyword>
<reference evidence="4 5" key="1">
    <citation type="submission" date="2019-03" db="EMBL/GenBank/DDBJ databases">
        <title>Genomic Encyclopedia of Type Strains, Phase IV (KMG-IV): sequencing the most valuable type-strain genomes for metagenomic binning, comparative biology and taxonomic classification.</title>
        <authorList>
            <person name="Goeker M."/>
        </authorList>
    </citation>
    <scope>NUCLEOTIDE SEQUENCE [LARGE SCALE GENOMIC DNA]</scope>
    <source>
        <strain evidence="4 5">DSM 46831</strain>
    </source>
</reference>
<protein>
    <submittedName>
        <fullName evidence="4">Thioredoxin reductase (NADPH)</fullName>
    </submittedName>
</protein>
<evidence type="ECO:0000256" key="2">
    <source>
        <dbReference type="ARBA" id="ARBA00022630"/>
    </source>
</evidence>
<dbReference type="Proteomes" id="UP000294746">
    <property type="component" value="Unassembled WGS sequence"/>
</dbReference>
<dbReference type="Pfam" id="PF13738">
    <property type="entry name" value="Pyr_redox_3"/>
    <property type="match status" value="1"/>
</dbReference>
<dbReference type="AlphaFoldDB" id="A0A4R2SB81"/>
<dbReference type="GO" id="GO:0016491">
    <property type="term" value="F:oxidoreductase activity"/>
    <property type="evidence" value="ECO:0007669"/>
    <property type="project" value="UniProtKB-KW"/>
</dbReference>
<proteinExistence type="predicted"/>
<dbReference type="RefSeq" id="WP_131847966.1">
    <property type="nucleotide sequence ID" value="NZ_SLXV01000005.1"/>
</dbReference>
<dbReference type="EMBL" id="SLXV01000005">
    <property type="protein sequence ID" value="TCP69867.1"/>
    <property type="molecule type" value="Genomic_DNA"/>
</dbReference>
<dbReference type="OrthoDB" id="9778740at2"/>
<comment type="cofactor">
    <cofactor evidence="1">
        <name>FAD</name>
        <dbReference type="ChEBI" id="CHEBI:57692"/>
    </cofactor>
</comment>
<gene>
    <name evidence="4" type="ORF">EDD57_10550</name>
</gene>
<name>A0A4R2SB81_9BACL</name>
<dbReference type="InterPro" id="IPR050097">
    <property type="entry name" value="Ferredoxin-NADP_redctase_2"/>
</dbReference>
<dbReference type="PRINTS" id="PR00368">
    <property type="entry name" value="FADPNR"/>
</dbReference>
<dbReference type="InterPro" id="IPR036188">
    <property type="entry name" value="FAD/NAD-bd_sf"/>
</dbReference>
<comment type="caution">
    <text evidence="4">The sequence shown here is derived from an EMBL/GenBank/DDBJ whole genome shotgun (WGS) entry which is preliminary data.</text>
</comment>
<dbReference type="NCBIfam" id="TIGR04018">
    <property type="entry name" value="Bthiol_YpdA"/>
    <property type="match status" value="1"/>
</dbReference>
<evidence type="ECO:0000313" key="5">
    <source>
        <dbReference type="Proteomes" id="UP000294746"/>
    </source>
</evidence>
<keyword evidence="5" id="KW-1185">Reference proteome</keyword>
<keyword evidence="3" id="KW-0560">Oxidoreductase</keyword>
<sequence>MQEAIIIGAGPCGLSTAIELKKAGIEPLILEKGCAVNSVYHYPSSMTFFSTPDKIEIGGVPFISSKERPSREEALKYFRTLAHLFQIRIHTHEEVVDIQRTPDGFRITSENRQGKQVYEARNVILATGYYDNPNLLAVPGEDLPHVHHYFKDAHPYAHQKAVVIGGRNSAIDTALELSLAGTDVTMVYRKDAFPSSVKAWVLPQIEAAIEHGRVKMVWGAQMKEITPHEVIVDAKGEQISIPADVVFAMIGYRPNLSFLEKLGVEIDSKRYVPILSDSMETGIPGAYLAGVVATGFDSTKIFIENGRYHGKKIAEDLIRKRFK</sequence>
<dbReference type="InterPro" id="IPR023856">
    <property type="entry name" value="Bdr"/>
</dbReference>
<organism evidence="4 5">
    <name type="scientific">Baia soyae</name>
    <dbReference type="NCBI Taxonomy" id="1544746"/>
    <lineage>
        <taxon>Bacteria</taxon>
        <taxon>Bacillati</taxon>
        <taxon>Bacillota</taxon>
        <taxon>Bacilli</taxon>
        <taxon>Bacillales</taxon>
        <taxon>Thermoactinomycetaceae</taxon>
        <taxon>Baia</taxon>
    </lineage>
</organism>
<evidence type="ECO:0000313" key="4">
    <source>
        <dbReference type="EMBL" id="TCP69867.1"/>
    </source>
</evidence>